<dbReference type="Proteomes" id="UP000000849">
    <property type="component" value="Chromosome"/>
</dbReference>
<dbReference type="EMBL" id="CP001964">
    <property type="protein sequence ID" value="ADG75235.1"/>
    <property type="molecule type" value="Genomic_DNA"/>
</dbReference>
<dbReference type="AlphaFoldDB" id="D5UHB4"/>
<reference evidence="1 2" key="1">
    <citation type="journal article" date="2010" name="Stand. Genomic Sci.">
        <title>Complete genome sequence of Cellulomonas flavigena type strain (134).</title>
        <authorList>
            <person name="Abt B."/>
            <person name="Foster B."/>
            <person name="Lapidus A."/>
            <person name="Clum A."/>
            <person name="Sun H."/>
            <person name="Pukall R."/>
            <person name="Lucas S."/>
            <person name="Glavina Del Rio T."/>
            <person name="Nolan M."/>
            <person name="Tice H."/>
            <person name="Cheng J.F."/>
            <person name="Pitluck S."/>
            <person name="Liolios K."/>
            <person name="Ivanova N."/>
            <person name="Mavromatis K."/>
            <person name="Ovchinnikova G."/>
            <person name="Pati A."/>
            <person name="Goodwin L."/>
            <person name="Chen A."/>
            <person name="Palaniappan K."/>
            <person name="Land M."/>
            <person name="Hauser L."/>
            <person name="Chang Y.J."/>
            <person name="Jeffries C.D."/>
            <person name="Rohde M."/>
            <person name="Goker M."/>
            <person name="Woyke T."/>
            <person name="Bristow J."/>
            <person name="Eisen J.A."/>
            <person name="Markowitz V."/>
            <person name="Hugenholtz P."/>
            <person name="Kyrpides N.C."/>
            <person name="Klenk H.P."/>
        </authorList>
    </citation>
    <scope>NUCLEOTIDE SEQUENCE [LARGE SCALE GENOMIC DNA]</scope>
    <source>
        <strain evidence="2">ATCC 482 / DSM 20109 / BCRC 11376 / JCM 18109 / NBRC 3775 / NCIMB 8073 / NRS 134</strain>
    </source>
</reference>
<name>D5UHB4_CELFN</name>
<proteinExistence type="predicted"/>
<dbReference type="Pfam" id="PF18986">
    <property type="entry name" value="DUF5719"/>
    <property type="match status" value="1"/>
</dbReference>
<keyword evidence="2" id="KW-1185">Reference proteome</keyword>
<dbReference type="KEGG" id="cfl:Cfla_2345"/>
<dbReference type="eggNOG" id="COG3147">
    <property type="taxonomic scope" value="Bacteria"/>
</dbReference>
<gene>
    <name evidence="1" type="ordered locus">Cfla_2345</name>
</gene>
<dbReference type="HOGENOM" id="CLU_027258_0_0_11"/>
<dbReference type="STRING" id="446466.Cfla_2345"/>
<dbReference type="OrthoDB" id="3264966at2"/>
<evidence type="ECO:0000313" key="1">
    <source>
        <dbReference type="EMBL" id="ADG75235.1"/>
    </source>
</evidence>
<dbReference type="RefSeq" id="WP_013117569.1">
    <property type="nucleotide sequence ID" value="NC_014151.1"/>
</dbReference>
<protein>
    <recommendedName>
        <fullName evidence="3">Large extracellular alpha-helical protein</fullName>
    </recommendedName>
</protein>
<dbReference type="InterPro" id="IPR043777">
    <property type="entry name" value="DUF5719"/>
</dbReference>
<evidence type="ECO:0008006" key="3">
    <source>
        <dbReference type="Google" id="ProtNLM"/>
    </source>
</evidence>
<accession>D5UHB4</accession>
<sequence length="507" mass="49228">MRLALRGGSGLLVVALAGGAVAGATYLGVADPVAVAAVEVEVAPTPVALQCAGPVVLPQRAQRGDAAFDPAPVAPVVTLDAVTSAAAGAGPLAVAPLGGGPAVDELGAGGGSVYVPAVGEPLLVRAQPQEVPPVVAATSMSAVSAGDARGLAAASCRAPGNDEWFVGGSTAVGATATLVLTNPGLTPAQVELELFGPNGPVEASTTQHVVAPGTSKTVDLGGAAADQAALVVHVTVTGGQVAAHVQDTAVRGFTPAGTDLVVPGTGPATRQVVTAVVAPASEVGAPDAPALRLLAPGEATTARVALLGPDGPVELPGAQEVVLAAGEVTDVPLGGLPAGPYTVVVDAGAPLVAGAVVSATGTPGELDDEPRVERAWSSATPVGEHGVVALPRRVRGAQVVVGAVGQDVDDQGEGVGTLRVLGRSGEVLAEHRVRVDAGTTGAWAVADLADEAAGVELEPTGGVPLAWGVALSVRQPDGNLVAVLDPVPVTGTSSALAVREDARSARG</sequence>
<evidence type="ECO:0000313" key="2">
    <source>
        <dbReference type="Proteomes" id="UP000000849"/>
    </source>
</evidence>
<organism evidence="1 2">
    <name type="scientific">Cellulomonas flavigena (strain ATCC 482 / DSM 20109 / BCRC 11376 / JCM 18109 / NBRC 3775 / NCIMB 8073 / NRS 134)</name>
    <dbReference type="NCBI Taxonomy" id="446466"/>
    <lineage>
        <taxon>Bacteria</taxon>
        <taxon>Bacillati</taxon>
        <taxon>Actinomycetota</taxon>
        <taxon>Actinomycetes</taxon>
        <taxon>Micrococcales</taxon>
        <taxon>Cellulomonadaceae</taxon>
        <taxon>Cellulomonas</taxon>
    </lineage>
</organism>